<dbReference type="OrthoDB" id="9998011at2759"/>
<dbReference type="InterPro" id="IPR040839">
    <property type="entry name" value="MG4"/>
</dbReference>
<dbReference type="Pfam" id="PF17791">
    <property type="entry name" value="MG3"/>
    <property type="match status" value="1"/>
</dbReference>
<dbReference type="PANTHER" id="PTHR11412:SF136">
    <property type="entry name" value="CD109 ANTIGEN"/>
    <property type="match status" value="1"/>
</dbReference>
<sequence>MRLFLLLAVVTVAIAEDTYVIITPTDIRPGVALSINVNILKASSDVTVQAQLTRSTDKVPIGTAHGTFQQGTPKLLEVQVPDNLHSGSYEIEVTGSGGLVFTNKTGLSYQSKGISIFIQTDKAMYKPGQTVHFRAFAMYPNLTVIDSPMDIEIYDPNTNKIKQWLQVRDASGVLTNFMIMDTQPVLGDWKIKIITHGRSEEKVFTVAHYVLPKFEVSIEVPAFGLASDTTLQGTVKATYTYGKPVKGTVKLRAKLDLFYWYRPWQYNGSEPMVELSLNLDGESKFTLPLSNFMVNTRNYITSGRSLKIEANVTESLTHITLSGKDSVKFYSHAEKIEFLQSNPNTFKPGLPYTAYMRVARQDDTPVMGAKSSVVVHTTVTYQLPEPTTTPKYYYPQSRTYTIKDRTFTVPDSGVVPIQVDIPDNATSISLRATYGTLSSYKTLSKSYSPSESYIQLFLRSSHLKAGSGANFEIQSTQAVTSLVYQVLSRGVIVGAGTVNGGNKKTVPFSISVNSKMAPNARIVVYYVRTDGEIVTDSISFDVEGVFNNQVSISFDKTKAQPGDAVNVQVTADPMSVVNLLAVDQSVLLLKSGNDITQSQVVEELKSYDTKHKSISPFFFGGGGIGIAARKRRMIWWPYPTYYGGSDASQIFSNAGVKVLTDATVYHHKQQYFGCPNCGFPLPNMALGGGAGGGFAGGAVAHAGGTMMTNSQSQLQAVKRTRNVFPETWLWSNKTVGYNVTLLRAFSRPLYCF</sequence>
<dbReference type="Gene3D" id="2.60.40.1940">
    <property type="match status" value="1"/>
</dbReference>
<evidence type="ECO:0000256" key="3">
    <source>
        <dbReference type="ARBA" id="ARBA00023180"/>
    </source>
</evidence>
<dbReference type="FunFam" id="2.60.40.1930:FF:000001">
    <property type="entry name" value="CD109 isoform 3"/>
    <property type="match status" value="1"/>
</dbReference>
<dbReference type="InterPro" id="IPR002890">
    <property type="entry name" value="MG2"/>
</dbReference>
<comment type="caution">
    <text evidence="6">The sequence shown here is derived from an EMBL/GenBank/DDBJ whole genome shotgun (WGS) entry which is preliminary data.</text>
</comment>
<dbReference type="AlphaFoldDB" id="A0A8S3RZA6"/>
<keyword evidence="2" id="KW-0882">Thioester bond</keyword>
<evidence type="ECO:0000256" key="4">
    <source>
        <dbReference type="SAM" id="SignalP"/>
    </source>
</evidence>
<feature type="signal peptide" evidence="4">
    <location>
        <begin position="1"/>
        <end position="15"/>
    </location>
</feature>
<evidence type="ECO:0000256" key="2">
    <source>
        <dbReference type="ARBA" id="ARBA00022966"/>
    </source>
</evidence>
<dbReference type="Gene3D" id="2.60.40.2950">
    <property type="match status" value="1"/>
</dbReference>
<dbReference type="InterPro" id="IPR041555">
    <property type="entry name" value="MG3"/>
</dbReference>
<reference evidence="6" key="1">
    <citation type="submission" date="2021-03" db="EMBL/GenBank/DDBJ databases">
        <authorList>
            <person name="Bekaert M."/>
        </authorList>
    </citation>
    <scope>NUCLEOTIDE SEQUENCE</scope>
</reference>
<proteinExistence type="predicted"/>
<dbReference type="GO" id="GO:0004866">
    <property type="term" value="F:endopeptidase inhibitor activity"/>
    <property type="evidence" value="ECO:0007669"/>
    <property type="project" value="InterPro"/>
</dbReference>
<dbReference type="Gene3D" id="2.60.40.1930">
    <property type="match status" value="2"/>
</dbReference>
<dbReference type="Pfam" id="PF17789">
    <property type="entry name" value="MG4"/>
    <property type="match status" value="1"/>
</dbReference>
<dbReference type="Gene3D" id="6.20.50.160">
    <property type="match status" value="1"/>
</dbReference>
<dbReference type="PANTHER" id="PTHR11412">
    <property type="entry name" value="MACROGLOBULIN / COMPLEMENT"/>
    <property type="match status" value="1"/>
</dbReference>
<keyword evidence="3" id="KW-0325">Glycoprotein</keyword>
<organism evidence="6 7">
    <name type="scientific">Mytilus edulis</name>
    <name type="common">Blue mussel</name>
    <dbReference type="NCBI Taxonomy" id="6550"/>
    <lineage>
        <taxon>Eukaryota</taxon>
        <taxon>Metazoa</taxon>
        <taxon>Spiralia</taxon>
        <taxon>Lophotrochozoa</taxon>
        <taxon>Mollusca</taxon>
        <taxon>Bivalvia</taxon>
        <taxon>Autobranchia</taxon>
        <taxon>Pteriomorphia</taxon>
        <taxon>Mytilida</taxon>
        <taxon>Mytiloidea</taxon>
        <taxon>Mytilidae</taxon>
        <taxon>Mytilinae</taxon>
        <taxon>Mytilus</taxon>
    </lineage>
</organism>
<dbReference type="InterPro" id="IPR050473">
    <property type="entry name" value="A2M/Complement_sys"/>
</dbReference>
<dbReference type="EMBL" id="CAJPWZ010001378">
    <property type="protein sequence ID" value="CAG2213638.1"/>
    <property type="molecule type" value="Genomic_DNA"/>
</dbReference>
<dbReference type="SMART" id="SM01359">
    <property type="entry name" value="A2M_N_2"/>
    <property type="match status" value="1"/>
</dbReference>
<protein>
    <submittedName>
        <fullName evidence="6">CD109</fullName>
    </submittedName>
</protein>
<gene>
    <name evidence="6" type="ORF">MEDL_27544</name>
</gene>
<accession>A0A8S3RZA6</accession>
<evidence type="ECO:0000313" key="7">
    <source>
        <dbReference type="Proteomes" id="UP000683360"/>
    </source>
</evidence>
<feature type="chain" id="PRO_5035918683" evidence="4">
    <location>
        <begin position="16"/>
        <end position="752"/>
    </location>
</feature>
<dbReference type="InterPro" id="IPR013783">
    <property type="entry name" value="Ig-like_fold"/>
</dbReference>
<evidence type="ECO:0000313" key="6">
    <source>
        <dbReference type="EMBL" id="CAG2213638.1"/>
    </source>
</evidence>
<evidence type="ECO:0000259" key="5">
    <source>
        <dbReference type="SMART" id="SM01359"/>
    </source>
</evidence>
<dbReference type="Proteomes" id="UP000683360">
    <property type="component" value="Unassembled WGS sequence"/>
</dbReference>
<feature type="domain" description="Alpha-2-macroglobulin bait region" evidence="5">
    <location>
        <begin position="454"/>
        <end position="589"/>
    </location>
</feature>
<name>A0A8S3RZA6_MYTED</name>
<keyword evidence="7" id="KW-1185">Reference proteome</keyword>
<keyword evidence="1 4" id="KW-0732">Signal</keyword>
<dbReference type="Pfam" id="PF01835">
    <property type="entry name" value="MG2"/>
    <property type="match status" value="1"/>
</dbReference>
<evidence type="ECO:0000256" key="1">
    <source>
        <dbReference type="ARBA" id="ARBA00022729"/>
    </source>
</evidence>
<dbReference type="Pfam" id="PF07703">
    <property type="entry name" value="A2M_BRD"/>
    <property type="match status" value="1"/>
</dbReference>
<dbReference type="InterPro" id="IPR011625">
    <property type="entry name" value="A2M_N_BRD"/>
</dbReference>
<dbReference type="Gene3D" id="2.60.40.10">
    <property type="entry name" value="Immunoglobulins"/>
    <property type="match status" value="1"/>
</dbReference>